<name>A0A328DWV5_9ASTE</name>
<reference evidence="1 2" key="1">
    <citation type="submission" date="2018-06" db="EMBL/GenBank/DDBJ databases">
        <title>The Genome of Cuscuta australis (Dodder) Provides Insight into the Evolution of Plant Parasitism.</title>
        <authorList>
            <person name="Liu H."/>
        </authorList>
    </citation>
    <scope>NUCLEOTIDE SEQUENCE [LARGE SCALE GENOMIC DNA]</scope>
    <source>
        <strain evidence="2">cv. Yunnan</strain>
        <tissue evidence="1">Vines</tissue>
    </source>
</reference>
<dbReference type="PANTHER" id="PTHR48044">
    <property type="entry name" value="GLYCOSYLTRANSFERASE"/>
    <property type="match status" value="1"/>
</dbReference>
<protein>
    <submittedName>
        <fullName evidence="1">Uncharacterized protein</fullName>
    </submittedName>
</protein>
<evidence type="ECO:0000313" key="1">
    <source>
        <dbReference type="EMBL" id="RAL48661.1"/>
    </source>
</evidence>
<dbReference type="Proteomes" id="UP000249390">
    <property type="component" value="Unassembled WGS sequence"/>
</dbReference>
<organism evidence="1 2">
    <name type="scientific">Cuscuta australis</name>
    <dbReference type="NCBI Taxonomy" id="267555"/>
    <lineage>
        <taxon>Eukaryota</taxon>
        <taxon>Viridiplantae</taxon>
        <taxon>Streptophyta</taxon>
        <taxon>Embryophyta</taxon>
        <taxon>Tracheophyta</taxon>
        <taxon>Spermatophyta</taxon>
        <taxon>Magnoliopsida</taxon>
        <taxon>eudicotyledons</taxon>
        <taxon>Gunneridae</taxon>
        <taxon>Pentapetalae</taxon>
        <taxon>asterids</taxon>
        <taxon>lamiids</taxon>
        <taxon>Solanales</taxon>
        <taxon>Convolvulaceae</taxon>
        <taxon>Cuscuteae</taxon>
        <taxon>Cuscuta</taxon>
        <taxon>Cuscuta subgen. Grammica</taxon>
        <taxon>Cuscuta sect. Cleistogrammica</taxon>
    </lineage>
</organism>
<gene>
    <name evidence="1" type="ORF">DM860_000981</name>
</gene>
<accession>A0A328DWV5</accession>
<dbReference type="SUPFAM" id="SSF53756">
    <property type="entry name" value="UDP-Glycosyltransferase/glycogen phosphorylase"/>
    <property type="match status" value="1"/>
</dbReference>
<dbReference type="AlphaFoldDB" id="A0A328DWV5"/>
<dbReference type="EMBL" id="NQVE01000097">
    <property type="protein sequence ID" value="RAL48661.1"/>
    <property type="molecule type" value="Genomic_DNA"/>
</dbReference>
<dbReference type="GO" id="GO:1901135">
    <property type="term" value="P:carbohydrate derivative metabolic process"/>
    <property type="evidence" value="ECO:0007669"/>
    <property type="project" value="UniProtKB-ARBA"/>
</dbReference>
<evidence type="ECO:0000313" key="2">
    <source>
        <dbReference type="Proteomes" id="UP000249390"/>
    </source>
</evidence>
<sequence>MRGQRACWDVSSGDILNSSREIEAPFLDLLGRVSKGLLQWAVGPLNPISLSNPTGSDLNRHESLVWLDGQEKDSVLFVSFGSTTSLSEEQITELAIGLEQSTLNDRVDIFHGGDSRGAVLPEGYEERIRDRGIVVRDWAPQLKSWGTRQPEGS</sequence>
<keyword evidence="2" id="KW-1185">Reference proteome</keyword>
<proteinExistence type="predicted"/>
<dbReference type="Gene3D" id="3.40.50.2000">
    <property type="entry name" value="Glycogen Phosphorylase B"/>
    <property type="match status" value="1"/>
</dbReference>
<dbReference type="GO" id="GO:0008194">
    <property type="term" value="F:UDP-glycosyltransferase activity"/>
    <property type="evidence" value="ECO:0007669"/>
    <property type="project" value="UniProtKB-ARBA"/>
</dbReference>
<dbReference type="PANTHER" id="PTHR48044:SF23">
    <property type="entry name" value="ANTHOCYANIDIN 3-O-GLUCOSYLTRANSFERASE-LIKE"/>
    <property type="match status" value="1"/>
</dbReference>
<comment type="caution">
    <text evidence="1">The sequence shown here is derived from an EMBL/GenBank/DDBJ whole genome shotgun (WGS) entry which is preliminary data.</text>
</comment>